<dbReference type="PANTHER" id="PTHR36930:SF1">
    <property type="entry name" value="MOSC DOMAIN-CONTAINING PROTEIN"/>
    <property type="match status" value="1"/>
</dbReference>
<dbReference type="EMBL" id="CP046457">
    <property type="protein sequence ID" value="QGT99943.1"/>
    <property type="molecule type" value="Genomic_DNA"/>
</dbReference>
<dbReference type="PROSITE" id="PS51340">
    <property type="entry name" value="MOSC"/>
    <property type="match status" value="1"/>
</dbReference>
<dbReference type="Gene3D" id="2.40.33.20">
    <property type="entry name" value="PK beta-barrel domain-like"/>
    <property type="match status" value="1"/>
</dbReference>
<evidence type="ECO:0000313" key="3">
    <source>
        <dbReference type="Proteomes" id="UP000426444"/>
    </source>
</evidence>
<dbReference type="SUPFAM" id="SSF50800">
    <property type="entry name" value="PK beta-barrel domain-like"/>
    <property type="match status" value="1"/>
</dbReference>
<dbReference type="Proteomes" id="UP000426444">
    <property type="component" value="Chromosome"/>
</dbReference>
<dbReference type="KEGG" id="salq:SYNTR_1350"/>
<dbReference type="InterPro" id="IPR005302">
    <property type="entry name" value="MoCF_Sase_C"/>
</dbReference>
<protein>
    <submittedName>
        <fullName evidence="2">MOSC domain protein</fullName>
    </submittedName>
</protein>
<evidence type="ECO:0000313" key="2">
    <source>
        <dbReference type="EMBL" id="QGT99943.1"/>
    </source>
</evidence>
<accession>A0A6I6DI86</accession>
<dbReference type="AlphaFoldDB" id="A0A6I6DI86"/>
<dbReference type="InterPro" id="IPR011037">
    <property type="entry name" value="Pyrv_Knase-like_insert_dom_sf"/>
</dbReference>
<dbReference type="InterPro" id="IPR052716">
    <property type="entry name" value="MOSC_domain"/>
</dbReference>
<proteinExistence type="predicted"/>
<name>A0A6I6DI86_9FIRM</name>
<reference evidence="3" key="1">
    <citation type="journal article" date="2019" name="Microbiology">
        <title>Complete Genome Sequence of an Uncultured Bacterium of the Candidate Phylum Bipolaricaulota.</title>
        <authorList>
            <person name="Kadnikov V.V."/>
            <person name="Mardanov A.V."/>
            <person name="Beletsky A.V."/>
            <person name="Frank Y.A."/>
            <person name="Karnachuk O.V."/>
            <person name="Ravin N.V."/>
        </authorList>
    </citation>
    <scope>NUCLEOTIDE SEQUENCE [LARGE SCALE GENOMIC DNA]</scope>
</reference>
<organism evidence="2 3">
    <name type="scientific">Candidatus Syntrophocurvum alkaliphilum</name>
    <dbReference type="NCBI Taxonomy" id="2293317"/>
    <lineage>
        <taxon>Bacteria</taxon>
        <taxon>Bacillati</taxon>
        <taxon>Bacillota</taxon>
        <taxon>Clostridia</taxon>
        <taxon>Eubacteriales</taxon>
        <taxon>Syntrophomonadaceae</taxon>
        <taxon>Candidatus Syntrophocurvum</taxon>
    </lineage>
</organism>
<evidence type="ECO:0000259" key="1">
    <source>
        <dbReference type="PROSITE" id="PS51340"/>
    </source>
</evidence>
<dbReference type="GO" id="GO:0030151">
    <property type="term" value="F:molybdenum ion binding"/>
    <property type="evidence" value="ECO:0007669"/>
    <property type="project" value="InterPro"/>
</dbReference>
<dbReference type="Pfam" id="PF03473">
    <property type="entry name" value="MOSC"/>
    <property type="match status" value="1"/>
</dbReference>
<gene>
    <name evidence="2" type="ORF">SYNTR_1350</name>
</gene>
<dbReference type="GO" id="GO:0003824">
    <property type="term" value="F:catalytic activity"/>
    <property type="evidence" value="ECO:0007669"/>
    <property type="project" value="InterPro"/>
</dbReference>
<keyword evidence="3" id="KW-1185">Reference proteome</keyword>
<sequence>MYKGEILAVCLSARKGEKKKDMGRGFLEVDSGLKGDAHSGPWHRQVSLLALESIDKMKKHGLDLEYGDFAENLVVKGIELDKLPVGTILNLGSGAVLEVTQIGKDCHNSECAIKQQTGECVMPLEGIFAKVLNGGLVSAGDTIEVVK</sequence>
<dbReference type="PANTHER" id="PTHR36930">
    <property type="entry name" value="METAL-SULFUR CLUSTER BIOSYNTHESIS PROTEINS YUAD-RELATED"/>
    <property type="match status" value="1"/>
</dbReference>
<feature type="domain" description="MOSC" evidence="1">
    <location>
        <begin position="19"/>
        <end position="146"/>
    </location>
</feature>
<dbReference type="GO" id="GO:0030170">
    <property type="term" value="F:pyridoxal phosphate binding"/>
    <property type="evidence" value="ECO:0007669"/>
    <property type="project" value="InterPro"/>
</dbReference>